<dbReference type="AlphaFoldDB" id="A0A4R1YMM8"/>
<evidence type="ECO:0000256" key="1">
    <source>
        <dbReference type="ARBA" id="ARBA00022679"/>
    </source>
</evidence>
<dbReference type="Proteomes" id="UP000295277">
    <property type="component" value="Unassembled WGS sequence"/>
</dbReference>
<protein>
    <submittedName>
        <fullName evidence="2">Sulfotransferase family protein</fullName>
    </submittedName>
</protein>
<dbReference type="RefSeq" id="WP_132696260.1">
    <property type="nucleotide sequence ID" value="NZ_SLVM01000025.1"/>
</dbReference>
<keyword evidence="1 2" id="KW-0808">Transferase</keyword>
<comment type="caution">
    <text evidence="2">The sequence shown here is derived from an EMBL/GenBank/DDBJ whole genome shotgun (WGS) entry which is preliminary data.</text>
</comment>
<gene>
    <name evidence="2" type="ORF">EV216_12528</name>
</gene>
<dbReference type="InterPro" id="IPR027417">
    <property type="entry name" value="P-loop_NTPase"/>
</dbReference>
<dbReference type="SUPFAM" id="SSF52540">
    <property type="entry name" value="P-loop containing nucleoside triphosphate hydrolases"/>
    <property type="match status" value="1"/>
</dbReference>
<evidence type="ECO:0000313" key="3">
    <source>
        <dbReference type="Proteomes" id="UP000295277"/>
    </source>
</evidence>
<dbReference type="GO" id="GO:0008146">
    <property type="term" value="F:sulfotransferase activity"/>
    <property type="evidence" value="ECO:0007669"/>
    <property type="project" value="InterPro"/>
</dbReference>
<dbReference type="OrthoDB" id="981508at2"/>
<organism evidence="2 3">
    <name type="scientific">Rhodovulum steppense</name>
    <dbReference type="NCBI Taxonomy" id="540251"/>
    <lineage>
        <taxon>Bacteria</taxon>
        <taxon>Pseudomonadati</taxon>
        <taxon>Pseudomonadota</taxon>
        <taxon>Alphaproteobacteria</taxon>
        <taxon>Rhodobacterales</taxon>
        <taxon>Paracoccaceae</taxon>
        <taxon>Rhodovulum</taxon>
    </lineage>
</organism>
<dbReference type="InterPro" id="IPR037359">
    <property type="entry name" value="NST/OST"/>
</dbReference>
<dbReference type="PANTHER" id="PTHR10605">
    <property type="entry name" value="HEPARAN SULFATE SULFOTRANSFERASE"/>
    <property type="match status" value="1"/>
</dbReference>
<accession>A0A4R1YMM8</accession>
<dbReference type="Gene3D" id="3.40.50.300">
    <property type="entry name" value="P-loop containing nucleotide triphosphate hydrolases"/>
    <property type="match status" value="1"/>
</dbReference>
<dbReference type="Pfam" id="PF13469">
    <property type="entry name" value="Sulfotransfer_3"/>
    <property type="match status" value="1"/>
</dbReference>
<keyword evidence="3" id="KW-1185">Reference proteome</keyword>
<dbReference type="PANTHER" id="PTHR10605:SF56">
    <property type="entry name" value="BIFUNCTIONAL HEPARAN SULFATE N-DEACETYLASE_N-SULFOTRANSFERASE"/>
    <property type="match status" value="1"/>
</dbReference>
<dbReference type="EMBL" id="SLVM01000025">
    <property type="protein sequence ID" value="TCM78648.1"/>
    <property type="molecule type" value="Genomic_DNA"/>
</dbReference>
<sequence length="291" mass="32519">MTGETTLMFGVGATKAGTSWLHRYLAGHPECHLRSIKELHFFDSLEEGRLERVRAELDEERARLAARPVSASRARAETRARRMADLADWSAALSAGTEAGYLDYLAAGRGTRRLIGDITPAYSLLPVGRLKRMATMASDVRFVYLLRDPVDRLWSHVRMIARRRANPGEAIGPRAGRILARVLAGDETHIAERGDYRSVLTRLWAAVDPTRLCLSYYEELFSQSSIDRICGFLGIATRSAELGVRVHAGVPVPMSREQRRAAAEWLAPQYDFVAERLGRVPPVWQSHRVGV</sequence>
<evidence type="ECO:0000313" key="2">
    <source>
        <dbReference type="EMBL" id="TCM78648.1"/>
    </source>
</evidence>
<proteinExistence type="predicted"/>
<reference evidence="2 3" key="1">
    <citation type="submission" date="2019-03" db="EMBL/GenBank/DDBJ databases">
        <title>Genomic Encyclopedia of Type Strains, Phase IV (KMG-IV): sequencing the most valuable type-strain genomes for metagenomic binning, comparative biology and taxonomic classification.</title>
        <authorList>
            <person name="Goeker M."/>
        </authorList>
    </citation>
    <scope>NUCLEOTIDE SEQUENCE [LARGE SCALE GENOMIC DNA]</scope>
    <source>
        <strain evidence="2 3">DSM 21153</strain>
    </source>
</reference>
<name>A0A4R1YMM8_9RHOB</name>